<accession>A0ACB9H2G3</accession>
<evidence type="ECO:0000313" key="2">
    <source>
        <dbReference type="Proteomes" id="UP001055811"/>
    </source>
</evidence>
<dbReference type="Proteomes" id="UP001055811">
    <property type="component" value="Linkage Group LG01"/>
</dbReference>
<gene>
    <name evidence="1" type="ORF">L2E82_02736</name>
</gene>
<dbReference type="EMBL" id="CM042009">
    <property type="protein sequence ID" value="KAI3789929.1"/>
    <property type="molecule type" value="Genomic_DNA"/>
</dbReference>
<reference evidence="1 2" key="2">
    <citation type="journal article" date="2022" name="Mol. Ecol. Resour.">
        <title>The genomes of chicory, endive, great burdock and yacon provide insights into Asteraceae paleo-polyploidization history and plant inulin production.</title>
        <authorList>
            <person name="Fan W."/>
            <person name="Wang S."/>
            <person name="Wang H."/>
            <person name="Wang A."/>
            <person name="Jiang F."/>
            <person name="Liu H."/>
            <person name="Zhao H."/>
            <person name="Xu D."/>
            <person name="Zhang Y."/>
        </authorList>
    </citation>
    <scope>NUCLEOTIDE SEQUENCE [LARGE SCALE GENOMIC DNA]</scope>
    <source>
        <strain evidence="2">cv. Punajuju</strain>
        <tissue evidence="1">Leaves</tissue>
    </source>
</reference>
<organism evidence="1 2">
    <name type="scientific">Cichorium intybus</name>
    <name type="common">Chicory</name>
    <dbReference type="NCBI Taxonomy" id="13427"/>
    <lineage>
        <taxon>Eukaryota</taxon>
        <taxon>Viridiplantae</taxon>
        <taxon>Streptophyta</taxon>
        <taxon>Embryophyta</taxon>
        <taxon>Tracheophyta</taxon>
        <taxon>Spermatophyta</taxon>
        <taxon>Magnoliopsida</taxon>
        <taxon>eudicotyledons</taxon>
        <taxon>Gunneridae</taxon>
        <taxon>Pentapetalae</taxon>
        <taxon>asterids</taxon>
        <taxon>campanulids</taxon>
        <taxon>Asterales</taxon>
        <taxon>Asteraceae</taxon>
        <taxon>Cichorioideae</taxon>
        <taxon>Cichorieae</taxon>
        <taxon>Cichoriinae</taxon>
        <taxon>Cichorium</taxon>
    </lineage>
</organism>
<evidence type="ECO:0000313" key="1">
    <source>
        <dbReference type="EMBL" id="KAI3789929.1"/>
    </source>
</evidence>
<keyword evidence="2" id="KW-1185">Reference proteome</keyword>
<proteinExistence type="predicted"/>
<comment type="caution">
    <text evidence="1">The sequence shown here is derived from an EMBL/GenBank/DDBJ whole genome shotgun (WGS) entry which is preliminary data.</text>
</comment>
<reference evidence="2" key="1">
    <citation type="journal article" date="2022" name="Mol. Ecol. Resour.">
        <title>The genomes of chicory, endive, great burdock and yacon provide insights into Asteraceae palaeo-polyploidization history and plant inulin production.</title>
        <authorList>
            <person name="Fan W."/>
            <person name="Wang S."/>
            <person name="Wang H."/>
            <person name="Wang A."/>
            <person name="Jiang F."/>
            <person name="Liu H."/>
            <person name="Zhao H."/>
            <person name="Xu D."/>
            <person name="Zhang Y."/>
        </authorList>
    </citation>
    <scope>NUCLEOTIDE SEQUENCE [LARGE SCALE GENOMIC DNA]</scope>
    <source>
        <strain evidence="2">cv. Punajuju</strain>
    </source>
</reference>
<sequence length="109" mass="12864">MKFIEPNAQELSNVILQTNITWTNGILFLFYKNKEVIQFCPNYPIYGALWGMEEKTHARANRKELGFTGEMKQTNREDVTLNKESKLSYQAPRTPQFREKQEIQGKIEY</sequence>
<name>A0ACB9H2G3_CICIN</name>
<protein>
    <submittedName>
        <fullName evidence="1">Uncharacterized protein</fullName>
    </submittedName>
</protein>